<dbReference type="EMBL" id="JACSRA010000014">
    <property type="protein sequence ID" value="MBD7911729.1"/>
    <property type="molecule type" value="Genomic_DNA"/>
</dbReference>
<gene>
    <name evidence="2" type="ORF">H9661_10200</name>
</gene>
<sequence>MILSKRYKEELNKIVMTENMKKRILHNVLNENIKIQSERPGIEKYSVFIRKVKIIALCFIVVISFNVMNMNNQLNKYDSNNLKQEEINDTNNDSKEVKISKSYDKDKEGTENSYIQNDKMLKEYDSINKYNSNVENYKKSDYSKYNESKSNDSNNNDSDNNDNRDNDNDKNRNYDGGRLSTVCGSGIKECKTLEEAEDVIKLKINHIKEIPAELSIHNICVIGNDTIEIEYNYGKDIVKFRAGKVTGDISGDYNEYEIKNTHEIDGTIICLEGYKNKVVNLATWKKDDVSYSISSKDGINEESIINIIMSSLYNK</sequence>
<evidence type="ECO:0000313" key="3">
    <source>
        <dbReference type="Proteomes" id="UP000627781"/>
    </source>
</evidence>
<feature type="region of interest" description="Disordered" evidence="1">
    <location>
        <begin position="138"/>
        <end position="176"/>
    </location>
</feature>
<dbReference type="RefSeq" id="WP_143317977.1">
    <property type="nucleotide sequence ID" value="NZ_JACSRA010000014.1"/>
</dbReference>
<keyword evidence="3" id="KW-1185">Reference proteome</keyword>
<feature type="compositionally biased region" description="Basic and acidic residues" evidence="1">
    <location>
        <begin position="92"/>
        <end position="110"/>
    </location>
</feature>
<evidence type="ECO:0008006" key="4">
    <source>
        <dbReference type="Google" id="ProtNLM"/>
    </source>
</evidence>
<protein>
    <recommendedName>
        <fullName evidence="4">DUF4367 domain-containing protein</fullName>
    </recommendedName>
</protein>
<reference evidence="2 3" key="1">
    <citation type="submission" date="2020-08" db="EMBL/GenBank/DDBJ databases">
        <title>A Genomic Blueprint of the Chicken Gut Microbiome.</title>
        <authorList>
            <person name="Gilroy R."/>
            <person name="Ravi A."/>
            <person name="Getino M."/>
            <person name="Pursley I."/>
            <person name="Horton D.L."/>
            <person name="Alikhan N.-F."/>
            <person name="Baker D."/>
            <person name="Gharbi K."/>
            <person name="Hall N."/>
            <person name="Watson M."/>
            <person name="Adriaenssens E.M."/>
            <person name="Foster-Nyarko E."/>
            <person name="Jarju S."/>
            <person name="Secka A."/>
            <person name="Antonio M."/>
            <person name="Oren A."/>
            <person name="Chaudhuri R."/>
            <person name="La Ragione R.M."/>
            <person name="Hildebrand F."/>
            <person name="Pallen M.J."/>
        </authorList>
    </citation>
    <scope>NUCLEOTIDE SEQUENCE [LARGE SCALE GENOMIC DNA]</scope>
    <source>
        <strain evidence="2 3">Sa3CVN1</strain>
    </source>
</reference>
<dbReference type="Proteomes" id="UP000627781">
    <property type="component" value="Unassembled WGS sequence"/>
</dbReference>
<accession>A0ABR8PU96</accession>
<feature type="compositionally biased region" description="Basic and acidic residues" evidence="1">
    <location>
        <begin position="138"/>
        <end position="150"/>
    </location>
</feature>
<feature type="compositionally biased region" description="Basic and acidic residues" evidence="1">
    <location>
        <begin position="161"/>
        <end position="175"/>
    </location>
</feature>
<evidence type="ECO:0000256" key="1">
    <source>
        <dbReference type="SAM" id="MobiDB-lite"/>
    </source>
</evidence>
<organism evidence="2 3">
    <name type="scientific">Clostridium cibarium</name>
    <dbReference type="NCBI Taxonomy" id="2762247"/>
    <lineage>
        <taxon>Bacteria</taxon>
        <taxon>Bacillati</taxon>
        <taxon>Bacillota</taxon>
        <taxon>Clostridia</taxon>
        <taxon>Eubacteriales</taxon>
        <taxon>Clostridiaceae</taxon>
        <taxon>Clostridium</taxon>
    </lineage>
</organism>
<name>A0ABR8PU96_9CLOT</name>
<proteinExistence type="predicted"/>
<feature type="region of interest" description="Disordered" evidence="1">
    <location>
        <begin position="85"/>
        <end position="114"/>
    </location>
</feature>
<comment type="caution">
    <text evidence="2">The sequence shown here is derived from an EMBL/GenBank/DDBJ whole genome shotgun (WGS) entry which is preliminary data.</text>
</comment>
<evidence type="ECO:0000313" key="2">
    <source>
        <dbReference type="EMBL" id="MBD7911729.1"/>
    </source>
</evidence>